<evidence type="ECO:0000259" key="11">
    <source>
        <dbReference type="PROSITE" id="PS51198"/>
    </source>
</evidence>
<dbReference type="EMBL" id="CAEZXN010000003">
    <property type="protein sequence ID" value="CAB4685984.1"/>
    <property type="molecule type" value="Genomic_DNA"/>
</dbReference>
<dbReference type="GO" id="GO:0000725">
    <property type="term" value="P:recombinational repair"/>
    <property type="evidence" value="ECO:0007669"/>
    <property type="project" value="TreeGrafter"/>
</dbReference>
<dbReference type="EMBL" id="CAFBAA010000004">
    <property type="protein sequence ID" value="CAB4841049.1"/>
    <property type="molecule type" value="Genomic_DNA"/>
</dbReference>
<keyword evidence="6" id="KW-0413">Isomerase</keyword>
<dbReference type="InterPro" id="IPR013986">
    <property type="entry name" value="DExx_box_DNA_helicase_dom_sf"/>
</dbReference>
<dbReference type="SUPFAM" id="SSF52540">
    <property type="entry name" value="P-loop containing nucleoside triphosphate hydrolases"/>
    <property type="match status" value="1"/>
</dbReference>
<dbReference type="Gene3D" id="1.10.150.80">
    <property type="entry name" value="HRDC domain"/>
    <property type="match status" value="1"/>
</dbReference>
<dbReference type="Gene3D" id="1.10.10.160">
    <property type="match status" value="1"/>
</dbReference>
<keyword evidence="4" id="KW-0347">Helicase</keyword>
<proteinExistence type="inferred from homology"/>
<dbReference type="InterPro" id="IPR014017">
    <property type="entry name" value="DNA_helicase_UvrD-like_C"/>
</dbReference>
<dbReference type="InterPro" id="IPR002121">
    <property type="entry name" value="HRDC_dom"/>
</dbReference>
<feature type="domain" description="UvrD-like helicase ATP-binding" evidence="11">
    <location>
        <begin position="21"/>
        <end position="301"/>
    </location>
</feature>
<dbReference type="GO" id="GO:0033202">
    <property type="term" value="C:DNA helicase complex"/>
    <property type="evidence" value="ECO:0007669"/>
    <property type="project" value="TreeGrafter"/>
</dbReference>
<evidence type="ECO:0000259" key="10">
    <source>
        <dbReference type="PROSITE" id="PS50967"/>
    </source>
</evidence>
<dbReference type="InterPro" id="IPR027417">
    <property type="entry name" value="P-loop_NTPase"/>
</dbReference>
<organism evidence="15">
    <name type="scientific">freshwater metagenome</name>
    <dbReference type="NCBI Taxonomy" id="449393"/>
    <lineage>
        <taxon>unclassified sequences</taxon>
        <taxon>metagenomes</taxon>
        <taxon>ecological metagenomes</taxon>
    </lineage>
</organism>
<feature type="domain" description="HRDC" evidence="10">
    <location>
        <begin position="600"/>
        <end position="676"/>
    </location>
</feature>
<dbReference type="CDD" id="cd17932">
    <property type="entry name" value="DEXQc_UvrD"/>
    <property type="match status" value="1"/>
</dbReference>
<evidence type="ECO:0000256" key="4">
    <source>
        <dbReference type="ARBA" id="ARBA00022806"/>
    </source>
</evidence>
<dbReference type="GO" id="GO:0005829">
    <property type="term" value="C:cytosol"/>
    <property type="evidence" value="ECO:0007669"/>
    <property type="project" value="TreeGrafter"/>
</dbReference>
<keyword evidence="3" id="KW-0378">Hydrolase</keyword>
<evidence type="ECO:0000256" key="8">
    <source>
        <dbReference type="ARBA" id="ARBA00034808"/>
    </source>
</evidence>
<dbReference type="InterPro" id="IPR014016">
    <property type="entry name" value="UvrD-like_ATP-bd"/>
</dbReference>
<evidence type="ECO:0000313" key="13">
    <source>
        <dbReference type="EMBL" id="CAB4666429.1"/>
    </source>
</evidence>
<dbReference type="Pfam" id="PF00580">
    <property type="entry name" value="UvrD-helicase"/>
    <property type="match status" value="1"/>
</dbReference>
<evidence type="ECO:0000256" key="7">
    <source>
        <dbReference type="ARBA" id="ARBA00034617"/>
    </source>
</evidence>
<dbReference type="PROSITE" id="PS50967">
    <property type="entry name" value="HRDC"/>
    <property type="match status" value="1"/>
</dbReference>
<dbReference type="AlphaFoldDB" id="A0A6J7BAM8"/>
<dbReference type="Pfam" id="PF13361">
    <property type="entry name" value="UvrD_C"/>
    <property type="match status" value="2"/>
</dbReference>
<evidence type="ECO:0000256" key="1">
    <source>
        <dbReference type="ARBA" id="ARBA00009922"/>
    </source>
</evidence>
<dbReference type="GO" id="GO:0005524">
    <property type="term" value="F:ATP binding"/>
    <property type="evidence" value="ECO:0007669"/>
    <property type="project" value="UniProtKB-KW"/>
</dbReference>
<dbReference type="EMBL" id="CAEZXB010000002">
    <property type="protein sequence ID" value="CAB4666429.1"/>
    <property type="molecule type" value="Genomic_DNA"/>
</dbReference>
<evidence type="ECO:0000313" key="15">
    <source>
        <dbReference type="EMBL" id="CAB4841049.1"/>
    </source>
</evidence>
<dbReference type="Gene3D" id="3.40.50.300">
    <property type="entry name" value="P-loop containing nucleotide triphosphate hydrolases"/>
    <property type="match status" value="3"/>
</dbReference>
<dbReference type="InterPro" id="IPR044876">
    <property type="entry name" value="HRDC_dom_sf"/>
</dbReference>
<dbReference type="InterPro" id="IPR010997">
    <property type="entry name" value="HRDC-like_sf"/>
</dbReference>
<dbReference type="CDD" id="cd18807">
    <property type="entry name" value="SF1_C_UvrD"/>
    <property type="match status" value="1"/>
</dbReference>
<evidence type="ECO:0000256" key="3">
    <source>
        <dbReference type="ARBA" id="ARBA00022801"/>
    </source>
</evidence>
<comment type="similarity">
    <text evidence="1">Belongs to the helicase family. UvrD subfamily.</text>
</comment>
<evidence type="ECO:0000256" key="5">
    <source>
        <dbReference type="ARBA" id="ARBA00022840"/>
    </source>
</evidence>
<dbReference type="EC" id="5.6.2.4" evidence="8"/>
<keyword evidence="5" id="KW-0067">ATP-binding</keyword>
<gene>
    <name evidence="13" type="ORF">UFOPK2342_00158</name>
    <name evidence="14" type="ORF">UFOPK2423_00262</name>
    <name evidence="15" type="ORF">UFOPK3266_00294</name>
</gene>
<dbReference type="SMART" id="SM00341">
    <property type="entry name" value="HRDC"/>
    <property type="match status" value="1"/>
</dbReference>
<evidence type="ECO:0000256" key="6">
    <source>
        <dbReference type="ARBA" id="ARBA00023235"/>
    </source>
</evidence>
<comment type="catalytic activity">
    <reaction evidence="9">
        <text>ATP + H2O = ADP + phosphate + H(+)</text>
        <dbReference type="Rhea" id="RHEA:13065"/>
        <dbReference type="ChEBI" id="CHEBI:15377"/>
        <dbReference type="ChEBI" id="CHEBI:15378"/>
        <dbReference type="ChEBI" id="CHEBI:30616"/>
        <dbReference type="ChEBI" id="CHEBI:43474"/>
        <dbReference type="ChEBI" id="CHEBI:456216"/>
        <dbReference type="EC" id="5.6.2.4"/>
    </reaction>
</comment>
<evidence type="ECO:0000259" key="12">
    <source>
        <dbReference type="PROSITE" id="PS51217"/>
    </source>
</evidence>
<dbReference type="Pfam" id="PF00570">
    <property type="entry name" value="HRDC"/>
    <property type="match status" value="1"/>
</dbReference>
<dbReference type="PROSITE" id="PS51198">
    <property type="entry name" value="UVRD_HELICASE_ATP_BIND"/>
    <property type="match status" value="1"/>
</dbReference>
<evidence type="ECO:0000256" key="9">
    <source>
        <dbReference type="ARBA" id="ARBA00048988"/>
    </source>
</evidence>
<sequence length="676" mass="74770">MGGFDVGHLWKDGRVTPDEILAALDEQQREVALAQGPVVVYAGAGSGKTRAITHRIAYRALAGTLRPEQTLALTFTARAAGEMRSRLRTLGVEGVQARTFHAAALRQLTYFWPKHTRTELPRLSPSKARHLSVALRRNGLRDAPAVLQDVASEIEWAKVNQVSHEDYILRAKDRTVRSDLGADVIQQLYADYDEIKTNDGAMDFEDVLLLAKALLEEAPALLNELRAQYRSFVVDEYQDISAIQQQLLDIWIGDGEDICAVGDINQTIYSFAGADPKFFMDFPKKFPQALLLRLSTNYRSTPEIVHLANQINKRSGSALELHAVRPKGSAVQYQEFADEEDEASGVSDRIKVLTSSGVALDQIAVLYRTNAQSAALERSLASAGIPFAVRNGEGFFHHPKVREALRLLRAANRSAGEGEVPDRVREVLEVLGWRHESPPDALGAGRDEWEMLNALYRMSGSFDDFDALIQELEDRSQHSHAPLRNAVTLASLHSVKGMEWAHVFLVGANEGLIPISLAKEPAQIEEERRLFYVGITRAKESLTISWGNRSRQSSRFLREIGIGGEIKSASTVSLAVCKSCGKPLKNGVERKRSRCSECPLDVSEELFEALRAWRYDRAKIADVPAFVIFTDATLEAIAALRPKNNQELLTISGIGARKLEDYGVEVLAIVALNGAN</sequence>
<name>A0A6J7BAM8_9ZZZZ</name>
<dbReference type="InterPro" id="IPR000212">
    <property type="entry name" value="DNA_helicase_UvrD/REP"/>
</dbReference>
<dbReference type="PANTHER" id="PTHR11070:SF69">
    <property type="entry name" value="ATP-DEPENDENT DNA HELICASE UVRD2"/>
    <property type="match status" value="1"/>
</dbReference>
<accession>A0A6J7BAM8</accession>
<dbReference type="PANTHER" id="PTHR11070">
    <property type="entry name" value="UVRD / RECB / PCRA DNA HELICASE FAMILY MEMBER"/>
    <property type="match status" value="1"/>
</dbReference>
<keyword evidence="2" id="KW-0547">Nucleotide-binding</keyword>
<protein>
    <recommendedName>
        <fullName evidence="8">DNA 3'-5' helicase</fullName>
        <ecNumber evidence="8">5.6.2.4</ecNumber>
    </recommendedName>
</protein>
<feature type="domain" description="UvrD-like helicase C-terminal" evidence="12">
    <location>
        <begin position="302"/>
        <end position="540"/>
    </location>
</feature>
<dbReference type="GO" id="GO:0043138">
    <property type="term" value="F:3'-5' DNA helicase activity"/>
    <property type="evidence" value="ECO:0007669"/>
    <property type="project" value="UniProtKB-EC"/>
</dbReference>
<reference evidence="15" key="1">
    <citation type="submission" date="2020-05" db="EMBL/GenBank/DDBJ databases">
        <authorList>
            <person name="Chiriac C."/>
            <person name="Salcher M."/>
            <person name="Ghai R."/>
            <person name="Kavagutti S V."/>
        </authorList>
    </citation>
    <scope>NUCLEOTIDE SEQUENCE</scope>
</reference>
<dbReference type="PROSITE" id="PS51217">
    <property type="entry name" value="UVRD_HELICASE_CTER"/>
    <property type="match status" value="1"/>
</dbReference>
<dbReference type="SUPFAM" id="SSF47819">
    <property type="entry name" value="HRDC-like"/>
    <property type="match status" value="1"/>
</dbReference>
<dbReference type="GO" id="GO:0003677">
    <property type="term" value="F:DNA binding"/>
    <property type="evidence" value="ECO:0007669"/>
    <property type="project" value="InterPro"/>
</dbReference>
<evidence type="ECO:0000313" key="14">
    <source>
        <dbReference type="EMBL" id="CAB4685984.1"/>
    </source>
</evidence>
<evidence type="ECO:0000256" key="2">
    <source>
        <dbReference type="ARBA" id="ARBA00022741"/>
    </source>
</evidence>
<dbReference type="GO" id="GO:0016787">
    <property type="term" value="F:hydrolase activity"/>
    <property type="evidence" value="ECO:0007669"/>
    <property type="project" value="UniProtKB-KW"/>
</dbReference>
<comment type="catalytic activity">
    <reaction evidence="7">
        <text>Couples ATP hydrolysis with the unwinding of duplex DNA by translocating in the 3'-5' direction.</text>
        <dbReference type="EC" id="5.6.2.4"/>
    </reaction>
</comment>